<dbReference type="STRING" id="59733.SAMN05421769_1904"/>
<name>A0A1N6G6G9_9FLAO</name>
<proteinExistence type="predicted"/>
<dbReference type="Proteomes" id="UP000184782">
    <property type="component" value="Unassembled WGS sequence"/>
</dbReference>
<dbReference type="AlphaFoldDB" id="A0A1N6G6G9"/>
<accession>A0A1N6G6G9</accession>
<evidence type="ECO:0000313" key="1">
    <source>
        <dbReference type="EMBL" id="SIO03113.1"/>
    </source>
</evidence>
<protein>
    <submittedName>
        <fullName evidence="1">Uncharacterized protein</fullName>
    </submittedName>
</protein>
<evidence type="ECO:0000313" key="2">
    <source>
        <dbReference type="Proteomes" id="UP000184782"/>
    </source>
</evidence>
<dbReference type="EMBL" id="FSRQ01000001">
    <property type="protein sequence ID" value="SIO03113.1"/>
    <property type="molecule type" value="Genomic_DNA"/>
</dbReference>
<organism evidence="1 2">
    <name type="scientific">Chryseobacterium scophthalmum</name>
    <dbReference type="NCBI Taxonomy" id="59733"/>
    <lineage>
        <taxon>Bacteria</taxon>
        <taxon>Pseudomonadati</taxon>
        <taxon>Bacteroidota</taxon>
        <taxon>Flavobacteriia</taxon>
        <taxon>Flavobacteriales</taxon>
        <taxon>Weeksellaceae</taxon>
        <taxon>Chryseobacterium group</taxon>
        <taxon>Chryseobacterium</taxon>
    </lineage>
</organism>
<sequence length="509" mass="60984">MKNILQIIIFILFSNFCQSQSFNVNHQEIQINIAGRPSPWLKYKDKFYCYFSTDNDKFSSGSTHHFYIIDDGGNIETKINVPKELQTFYYDLYVKNDSIFTTAYMSHDTFYFDEINKKWIETKKGEDLFYSDDNYNVYSLNFGEWGGVTWFKNNKTNYQYELGGARPIVNSLHNTYYVTQGKRILKITDPSKMELSKEPYNYKNAVLDEHYFREGSGSLKGTEIIYEYKNDDYFRPKFSFATSFIADKKLFNIYTDSISTKIGLVENHQLIPVYEFQKEIKPFQWNYDWRNPIQNNKYQTIQFATDNQNEYGIIEISENNLMVTTFKNSYKENVWSEKAMEEWFEKTFEFYLKNFDNLYLKDIDDLELKVKSTDLTQNHMMTHYLLKDRDIQTPRIYRKIEDASLKLNTMYYYQTSDKSVKLIEFEWGRNNNRFNNIEEAIADSFKEDNYKSFYKSKFVWLSEFLIKKLGKPSKNQKDKTNATQQWSIKDNVVELFYNDNLVQVTLYKK</sequence>
<keyword evidence="2" id="KW-1185">Reference proteome</keyword>
<dbReference type="RefSeq" id="WP_074230009.1">
    <property type="nucleotide sequence ID" value="NZ_FSRQ01000001.1"/>
</dbReference>
<reference evidence="2" key="1">
    <citation type="submission" date="2016-12" db="EMBL/GenBank/DDBJ databases">
        <authorList>
            <person name="Varghese N."/>
            <person name="Submissions S."/>
        </authorList>
    </citation>
    <scope>NUCLEOTIDE SEQUENCE [LARGE SCALE GENOMIC DNA]</scope>
    <source>
        <strain evidence="2">DSM 16779</strain>
    </source>
</reference>
<dbReference type="OrthoDB" id="1490226at2"/>
<gene>
    <name evidence="1" type="ORF">SAMN05421769_1904</name>
</gene>